<evidence type="ECO:0000256" key="1">
    <source>
        <dbReference type="ARBA" id="ARBA00004875"/>
    </source>
</evidence>
<organism evidence="11 12">
    <name type="scientific">Elsinoe australis</name>
    <dbReference type="NCBI Taxonomy" id="40998"/>
    <lineage>
        <taxon>Eukaryota</taxon>
        <taxon>Fungi</taxon>
        <taxon>Dikarya</taxon>
        <taxon>Ascomycota</taxon>
        <taxon>Pezizomycotina</taxon>
        <taxon>Dothideomycetes</taxon>
        <taxon>Dothideomycetidae</taxon>
        <taxon>Myriangiales</taxon>
        <taxon>Elsinoaceae</taxon>
        <taxon>Elsinoe</taxon>
    </lineage>
</organism>
<comment type="caution">
    <text evidence="11">The sequence shown here is derived from an EMBL/GenBank/DDBJ whole genome shotgun (WGS) entry which is preliminary data.</text>
</comment>
<feature type="region of interest" description="Disordered" evidence="10">
    <location>
        <begin position="238"/>
        <end position="263"/>
    </location>
</feature>
<evidence type="ECO:0000256" key="7">
    <source>
        <dbReference type="ARBA" id="ARBA00022840"/>
    </source>
</evidence>
<keyword evidence="7" id="KW-0067">ATP-binding</keyword>
<dbReference type="UniPathway" id="UPA00792"/>
<comment type="pathway">
    <text evidence="1">Carbohydrate acid metabolism; D-gluconate degradation.</text>
</comment>
<sequence>MTTSQVAPRASPAPAYTVTSSNSYTGPVKPLPPTHNQHIWIVTGPAGCGKTTVASFIAGRYSVPYLEGDTFHPPANIEKMAAGHPLTDSDRWDWLARVRDAAVATLEGGAETTAADGAEVKATEAVDVRTATTGNGAAASVDPQAVRGSNGHGDQRSRAVVVTCSALKKSYRDILRGVRGEKRVKVHFVYLSLPEEVLFQRVRERVGHYMKESMVRSQIEDLEVPDEGERRRDTVVVEAKESKETVEGEVERGFEGAMGEDEI</sequence>
<feature type="region of interest" description="Disordered" evidence="10">
    <location>
        <begin position="1"/>
        <end position="30"/>
    </location>
</feature>
<dbReference type="PANTHER" id="PTHR43442">
    <property type="entry name" value="GLUCONOKINASE-RELATED"/>
    <property type="match status" value="1"/>
</dbReference>
<evidence type="ECO:0000313" key="11">
    <source>
        <dbReference type="EMBL" id="PSK57872.1"/>
    </source>
</evidence>
<evidence type="ECO:0000256" key="6">
    <source>
        <dbReference type="ARBA" id="ARBA00022777"/>
    </source>
</evidence>
<feature type="region of interest" description="Disordered" evidence="10">
    <location>
        <begin position="135"/>
        <end position="154"/>
    </location>
</feature>
<dbReference type="CDD" id="cd02021">
    <property type="entry name" value="GntK"/>
    <property type="match status" value="1"/>
</dbReference>
<keyword evidence="5" id="KW-0547">Nucleotide-binding</keyword>
<evidence type="ECO:0000256" key="9">
    <source>
        <dbReference type="ARBA" id="ARBA00048090"/>
    </source>
</evidence>
<comment type="catalytic activity">
    <reaction evidence="9">
        <text>D-gluconate + ATP = 6-phospho-D-gluconate + ADP + H(+)</text>
        <dbReference type="Rhea" id="RHEA:19433"/>
        <dbReference type="ChEBI" id="CHEBI:15378"/>
        <dbReference type="ChEBI" id="CHEBI:18391"/>
        <dbReference type="ChEBI" id="CHEBI:30616"/>
        <dbReference type="ChEBI" id="CHEBI:58759"/>
        <dbReference type="ChEBI" id="CHEBI:456216"/>
        <dbReference type="EC" id="2.7.1.12"/>
    </reaction>
</comment>
<gene>
    <name evidence="11" type="ORF">B9Z65_9074</name>
</gene>
<dbReference type="SUPFAM" id="SSF52540">
    <property type="entry name" value="P-loop containing nucleoside triphosphate hydrolases"/>
    <property type="match status" value="1"/>
</dbReference>
<protein>
    <recommendedName>
        <fullName evidence="3">gluconokinase</fullName>
        <ecNumber evidence="3">2.7.1.12</ecNumber>
    </recommendedName>
    <alternativeName>
        <fullName evidence="8">Gluconate kinase</fullName>
    </alternativeName>
</protein>
<evidence type="ECO:0000256" key="10">
    <source>
        <dbReference type="SAM" id="MobiDB-lite"/>
    </source>
</evidence>
<dbReference type="GO" id="GO:0046316">
    <property type="term" value="F:gluconokinase activity"/>
    <property type="evidence" value="ECO:0007669"/>
    <property type="project" value="UniProtKB-EC"/>
</dbReference>
<name>A0A2P8ABM8_9PEZI</name>
<dbReference type="Gene3D" id="3.40.50.300">
    <property type="entry name" value="P-loop containing nucleotide triphosphate hydrolases"/>
    <property type="match status" value="1"/>
</dbReference>
<dbReference type="Proteomes" id="UP000243723">
    <property type="component" value="Unassembled WGS sequence"/>
</dbReference>
<dbReference type="STRING" id="40998.A0A2P8ABM8"/>
<dbReference type="PANTHER" id="PTHR43442:SF3">
    <property type="entry name" value="GLUCONOKINASE-RELATED"/>
    <property type="match status" value="1"/>
</dbReference>
<evidence type="ECO:0000256" key="8">
    <source>
        <dbReference type="ARBA" id="ARBA00029835"/>
    </source>
</evidence>
<evidence type="ECO:0000256" key="2">
    <source>
        <dbReference type="ARBA" id="ARBA00008420"/>
    </source>
</evidence>
<reference evidence="11 12" key="1">
    <citation type="submission" date="2017-05" db="EMBL/GenBank/DDBJ databases">
        <title>Draft genome sequence of Elsinoe australis.</title>
        <authorList>
            <person name="Cheng Q."/>
        </authorList>
    </citation>
    <scope>NUCLEOTIDE SEQUENCE [LARGE SCALE GENOMIC DNA]</scope>
    <source>
        <strain evidence="11 12">NL1</strain>
    </source>
</reference>
<dbReference type="InterPro" id="IPR027417">
    <property type="entry name" value="P-loop_NTPase"/>
</dbReference>
<accession>A0A2P8ABM8</accession>
<keyword evidence="6" id="KW-0418">Kinase</keyword>
<dbReference type="GO" id="GO:0005524">
    <property type="term" value="F:ATP binding"/>
    <property type="evidence" value="ECO:0007669"/>
    <property type="project" value="UniProtKB-KW"/>
</dbReference>
<proteinExistence type="inferred from homology"/>
<evidence type="ECO:0000256" key="4">
    <source>
        <dbReference type="ARBA" id="ARBA00022679"/>
    </source>
</evidence>
<dbReference type="GO" id="GO:0005737">
    <property type="term" value="C:cytoplasm"/>
    <property type="evidence" value="ECO:0007669"/>
    <property type="project" value="TreeGrafter"/>
</dbReference>
<evidence type="ECO:0000256" key="3">
    <source>
        <dbReference type="ARBA" id="ARBA00012054"/>
    </source>
</evidence>
<dbReference type="AlphaFoldDB" id="A0A2P8ABM8"/>
<comment type="similarity">
    <text evidence="2">Belongs to the gluconokinase GntK/GntV family.</text>
</comment>
<dbReference type="GO" id="GO:0005975">
    <property type="term" value="P:carbohydrate metabolic process"/>
    <property type="evidence" value="ECO:0007669"/>
    <property type="project" value="InterPro"/>
</dbReference>
<dbReference type="EMBL" id="NHZQ01000037">
    <property type="protein sequence ID" value="PSK57872.1"/>
    <property type="molecule type" value="Genomic_DNA"/>
</dbReference>
<dbReference type="InterPro" id="IPR006001">
    <property type="entry name" value="Therm_gnt_kin"/>
</dbReference>
<feature type="compositionally biased region" description="Basic and acidic residues" evidence="10">
    <location>
        <begin position="238"/>
        <end position="254"/>
    </location>
</feature>
<dbReference type="EC" id="2.7.1.12" evidence="3"/>
<evidence type="ECO:0000256" key="5">
    <source>
        <dbReference type="ARBA" id="ARBA00022741"/>
    </source>
</evidence>
<keyword evidence="4" id="KW-0808">Transferase</keyword>
<dbReference type="OrthoDB" id="275177at2759"/>
<keyword evidence="12" id="KW-1185">Reference proteome</keyword>
<evidence type="ECO:0000313" key="12">
    <source>
        <dbReference type="Proteomes" id="UP000243723"/>
    </source>
</evidence>